<keyword evidence="3" id="KW-1185">Reference proteome</keyword>
<name>A0A1L3GCR9_SYNAC</name>
<proteinExistence type="predicted"/>
<evidence type="ECO:0000313" key="2">
    <source>
        <dbReference type="EMBL" id="APG23732.1"/>
    </source>
</evidence>
<sequence>MNTGPYSSQEVQKSIEQRFIPLKSECFWDKRTDLMNRFLVKWTPTLLILDAEGKEHHRMVGYIPDDDFLAHLELGLGKIAFNEDRYAEAGDHFQAVVNRHPKAGAVPEAVFLNGVAGYRRLQDPKPLRLAYESLSERYPQSEWARRSKPYAQIPLDE</sequence>
<accession>A0A1L3GCR9</accession>
<gene>
    <name evidence="2" type="ORF">A7E75_00855</name>
</gene>
<dbReference type="RefSeq" id="WP_072285542.1">
    <property type="nucleotide sequence ID" value="NZ_CP015455.1"/>
</dbReference>
<evidence type="ECO:0000313" key="3">
    <source>
        <dbReference type="Proteomes" id="UP000182264"/>
    </source>
</evidence>
<dbReference type="Pfam" id="PF13098">
    <property type="entry name" value="Thioredoxin_2"/>
    <property type="match status" value="1"/>
</dbReference>
<dbReference type="AlphaFoldDB" id="A0A1L3GCR9"/>
<organism evidence="2 3">
    <name type="scientific">Syntrophotalea acetylenica</name>
    <name type="common">Pelobacter acetylenicus</name>
    <dbReference type="NCBI Taxonomy" id="29542"/>
    <lineage>
        <taxon>Bacteria</taxon>
        <taxon>Pseudomonadati</taxon>
        <taxon>Thermodesulfobacteriota</taxon>
        <taxon>Desulfuromonadia</taxon>
        <taxon>Desulfuromonadales</taxon>
        <taxon>Syntrophotaleaceae</taxon>
        <taxon>Syntrophotalea</taxon>
    </lineage>
</organism>
<dbReference type="Proteomes" id="UP000182264">
    <property type="component" value="Chromosome"/>
</dbReference>
<reference evidence="2 3" key="1">
    <citation type="journal article" date="2017" name="Genome Announc.">
        <title>Complete Genome Sequences of Two Acetylene-Fermenting Pelobacter acetylenicus Strains.</title>
        <authorList>
            <person name="Sutton J.M."/>
            <person name="Baesman S.M."/>
            <person name="Fierst J.L."/>
            <person name="Poret-Peterson A.T."/>
            <person name="Oremland R.S."/>
            <person name="Dunlap D.S."/>
            <person name="Akob D.M."/>
        </authorList>
    </citation>
    <scope>NUCLEOTIDE SEQUENCE [LARGE SCALE GENOMIC DNA]</scope>
    <source>
        <strain evidence="2 3">DSM 3247</strain>
    </source>
</reference>
<dbReference type="KEGG" id="pace:A6070_09465"/>
<dbReference type="InterPro" id="IPR036249">
    <property type="entry name" value="Thioredoxin-like_sf"/>
</dbReference>
<dbReference type="STRING" id="29542.A6070_09465"/>
<dbReference type="SUPFAM" id="SSF52833">
    <property type="entry name" value="Thioredoxin-like"/>
    <property type="match status" value="1"/>
</dbReference>
<evidence type="ECO:0000259" key="1">
    <source>
        <dbReference type="Pfam" id="PF13098"/>
    </source>
</evidence>
<dbReference type="InterPro" id="IPR011990">
    <property type="entry name" value="TPR-like_helical_dom_sf"/>
</dbReference>
<dbReference type="OrthoDB" id="9811036at2"/>
<dbReference type="Gene3D" id="1.25.40.10">
    <property type="entry name" value="Tetratricopeptide repeat domain"/>
    <property type="match status" value="1"/>
</dbReference>
<protein>
    <recommendedName>
        <fullName evidence="1">Thioredoxin-like fold domain-containing protein</fullName>
    </recommendedName>
</protein>
<dbReference type="InterPro" id="IPR012336">
    <property type="entry name" value="Thioredoxin-like_fold"/>
</dbReference>
<feature type="domain" description="Thioredoxin-like fold" evidence="1">
    <location>
        <begin position="17"/>
        <end position="72"/>
    </location>
</feature>
<dbReference type="EMBL" id="CP015518">
    <property type="protein sequence ID" value="APG23732.1"/>
    <property type="molecule type" value="Genomic_DNA"/>
</dbReference>